<dbReference type="RefSeq" id="WP_344589745.1">
    <property type="nucleotide sequence ID" value="NZ_BAAARW010000012.1"/>
</dbReference>
<dbReference type="EMBL" id="BAAARW010000012">
    <property type="protein sequence ID" value="GAA2418707.1"/>
    <property type="molecule type" value="Genomic_DNA"/>
</dbReference>
<dbReference type="Pfam" id="PF19054">
    <property type="entry name" value="DUF5753"/>
    <property type="match status" value="1"/>
</dbReference>
<evidence type="ECO:0000313" key="3">
    <source>
        <dbReference type="Proteomes" id="UP001501231"/>
    </source>
</evidence>
<comment type="caution">
    <text evidence="2">The sequence shown here is derived from an EMBL/GenBank/DDBJ whole genome shotgun (WGS) entry which is preliminary data.</text>
</comment>
<dbReference type="InterPro" id="IPR043917">
    <property type="entry name" value="DUF5753"/>
</dbReference>
<sequence length="200" mass="22483">MLWEYNTFIGFETEARAVWTYEMTLVPGLLQTEGYARAVIKGMLPHASQEEVERRVDARMKRQEVLAKQDAVRLWAIVDEAALRRQVGSAGEMRAQIEHLRAATLRPEVTLQVLPFDSGPHPAMLGAFVILKFDEPVAPDIVYTEGLTKDLFLDDDTSIAQYRETFEHLRASAHSPGQTEVFLADLTRGSQVRGVRDANA</sequence>
<evidence type="ECO:0000313" key="2">
    <source>
        <dbReference type="EMBL" id="GAA2418707.1"/>
    </source>
</evidence>
<accession>A0ABP5W371</accession>
<name>A0ABP5W371_9ACTN</name>
<dbReference type="Proteomes" id="UP001501231">
    <property type="component" value="Unassembled WGS sequence"/>
</dbReference>
<proteinExistence type="predicted"/>
<gene>
    <name evidence="2" type="ORF">GCM10010191_31930</name>
</gene>
<evidence type="ECO:0000259" key="1">
    <source>
        <dbReference type="Pfam" id="PF19054"/>
    </source>
</evidence>
<feature type="domain" description="DUF5753" evidence="1">
    <location>
        <begin position="6"/>
        <end position="184"/>
    </location>
</feature>
<protein>
    <recommendedName>
        <fullName evidence="1">DUF5753 domain-containing protein</fullName>
    </recommendedName>
</protein>
<organism evidence="2 3">
    <name type="scientific">Actinomadura vinacea</name>
    <dbReference type="NCBI Taxonomy" id="115336"/>
    <lineage>
        <taxon>Bacteria</taxon>
        <taxon>Bacillati</taxon>
        <taxon>Actinomycetota</taxon>
        <taxon>Actinomycetes</taxon>
        <taxon>Streptosporangiales</taxon>
        <taxon>Thermomonosporaceae</taxon>
        <taxon>Actinomadura</taxon>
    </lineage>
</organism>
<reference evidence="3" key="1">
    <citation type="journal article" date="2019" name="Int. J. Syst. Evol. Microbiol.">
        <title>The Global Catalogue of Microorganisms (GCM) 10K type strain sequencing project: providing services to taxonomists for standard genome sequencing and annotation.</title>
        <authorList>
            <consortium name="The Broad Institute Genomics Platform"/>
            <consortium name="The Broad Institute Genome Sequencing Center for Infectious Disease"/>
            <person name="Wu L."/>
            <person name="Ma J."/>
        </authorList>
    </citation>
    <scope>NUCLEOTIDE SEQUENCE [LARGE SCALE GENOMIC DNA]</scope>
    <source>
        <strain evidence="3">JCM 3325</strain>
    </source>
</reference>
<keyword evidence="3" id="KW-1185">Reference proteome</keyword>